<dbReference type="Gene3D" id="3.40.50.300">
    <property type="entry name" value="P-loop containing nucleotide triphosphate hydrolases"/>
    <property type="match status" value="1"/>
</dbReference>
<dbReference type="InterPro" id="IPR027417">
    <property type="entry name" value="P-loop_NTPase"/>
</dbReference>
<comment type="similarity">
    <text evidence="1">Belongs to the SIMIBI class G3E GTPase family. HypB/HupM subfamily.</text>
</comment>
<keyword evidence="4" id="KW-0547">Nucleotide-binding</keyword>
<dbReference type="GO" id="GO:0005525">
    <property type="term" value="F:GTP binding"/>
    <property type="evidence" value="ECO:0007669"/>
    <property type="project" value="UniProtKB-KW"/>
</dbReference>
<dbReference type="PANTHER" id="PTHR30134:SF2">
    <property type="entry name" value="HYDROGENASE MATURATION FACTOR HYPB"/>
    <property type="match status" value="1"/>
</dbReference>
<evidence type="ECO:0000256" key="8">
    <source>
        <dbReference type="ARBA" id="ARBA00035238"/>
    </source>
</evidence>
<feature type="region of interest" description="Disordered" evidence="9">
    <location>
        <begin position="114"/>
        <end position="164"/>
    </location>
</feature>
<gene>
    <name evidence="11" type="primary">hypB</name>
    <name evidence="11" type="ORF">GTH24_03205</name>
</gene>
<dbReference type="Pfam" id="PF02492">
    <property type="entry name" value="cobW"/>
    <property type="match status" value="1"/>
</dbReference>
<dbReference type="InterPro" id="IPR004392">
    <property type="entry name" value="Hyd_mat_HypB"/>
</dbReference>
<evidence type="ECO:0000256" key="1">
    <source>
        <dbReference type="ARBA" id="ARBA00006211"/>
    </source>
</evidence>
<dbReference type="EMBL" id="CP047344">
    <property type="protein sequence ID" value="QIF92957.1"/>
    <property type="molecule type" value="Genomic_DNA"/>
</dbReference>
<evidence type="ECO:0000256" key="4">
    <source>
        <dbReference type="ARBA" id="ARBA00022741"/>
    </source>
</evidence>
<dbReference type="InterPro" id="IPR003495">
    <property type="entry name" value="CobW/HypB/UreG_nucleotide-bd"/>
</dbReference>
<dbReference type="NCBIfam" id="NF007775">
    <property type="entry name" value="PRK10463.1"/>
    <property type="match status" value="1"/>
</dbReference>
<keyword evidence="5" id="KW-0378">Hydrolase</keyword>
<evidence type="ECO:0000256" key="6">
    <source>
        <dbReference type="ARBA" id="ARBA00022833"/>
    </source>
</evidence>
<dbReference type="GO" id="GO:0003924">
    <property type="term" value="F:GTPase activity"/>
    <property type="evidence" value="ECO:0007669"/>
    <property type="project" value="InterPro"/>
</dbReference>
<organism evidence="11 12">
    <name type="scientific">Proteus vulgaris</name>
    <dbReference type="NCBI Taxonomy" id="585"/>
    <lineage>
        <taxon>Bacteria</taxon>
        <taxon>Pseudomonadati</taxon>
        <taxon>Pseudomonadota</taxon>
        <taxon>Gammaproteobacteria</taxon>
        <taxon>Enterobacterales</taxon>
        <taxon>Morganellaceae</taxon>
        <taxon>Proteus</taxon>
    </lineage>
</organism>
<dbReference type="AlphaFoldDB" id="A0A6G6SEV0"/>
<feature type="domain" description="CobW/HypB/UreG nucleotide-binding" evidence="10">
    <location>
        <begin position="224"/>
        <end position="383"/>
    </location>
</feature>
<dbReference type="GO" id="GO:0008270">
    <property type="term" value="F:zinc ion binding"/>
    <property type="evidence" value="ECO:0007669"/>
    <property type="project" value="TreeGrafter"/>
</dbReference>
<keyword evidence="2" id="KW-0533">Nickel</keyword>
<dbReference type="SUPFAM" id="SSF52540">
    <property type="entry name" value="P-loop containing nucleoside triphosphate hydrolases"/>
    <property type="match status" value="1"/>
</dbReference>
<evidence type="ECO:0000256" key="2">
    <source>
        <dbReference type="ARBA" id="ARBA00022596"/>
    </source>
</evidence>
<feature type="compositionally biased region" description="Basic and acidic residues" evidence="9">
    <location>
        <begin position="30"/>
        <end position="47"/>
    </location>
</feature>
<keyword evidence="12" id="KW-1185">Reference proteome</keyword>
<keyword evidence="6" id="KW-0862">Zinc</keyword>
<keyword evidence="7" id="KW-0342">GTP-binding</keyword>
<evidence type="ECO:0000256" key="7">
    <source>
        <dbReference type="ARBA" id="ARBA00023134"/>
    </source>
</evidence>
<evidence type="ECO:0000256" key="3">
    <source>
        <dbReference type="ARBA" id="ARBA00022723"/>
    </source>
</evidence>
<name>A0A6G6SEV0_PROVU</name>
<dbReference type="GO" id="GO:0016151">
    <property type="term" value="F:nickel cation binding"/>
    <property type="evidence" value="ECO:0007669"/>
    <property type="project" value="InterPro"/>
</dbReference>
<evidence type="ECO:0000256" key="9">
    <source>
        <dbReference type="SAM" id="MobiDB-lite"/>
    </source>
</evidence>
<accession>A0A6G6SEV0</accession>
<proteinExistence type="inferred from homology"/>
<evidence type="ECO:0000259" key="10">
    <source>
        <dbReference type="Pfam" id="PF02492"/>
    </source>
</evidence>
<dbReference type="RefSeq" id="WP_072069438.1">
    <property type="nucleotide sequence ID" value="NZ_CP047344.1"/>
</dbReference>
<evidence type="ECO:0000313" key="11">
    <source>
        <dbReference type="EMBL" id="QIF92957.1"/>
    </source>
</evidence>
<dbReference type="Proteomes" id="UP000503287">
    <property type="component" value="Chromosome"/>
</dbReference>
<sequence>MCSTCGCGEGNVRIEGVEPHSHEHHHHHSHDHDHHDHGHHHDHDHHGHDHHHEHKATPANTVHKYIDKSEQKHKHNYETNGQPIIVHHHYYHNSGDVHLHFHNDTQLNETPVFHEHHHGHDDHHQHDHHEHDHSHSHSHEHAHDHSHEHSHNHQHDHEHEHEEQFSPVIENQNMHYGQGEAGTHAPGISQKRMLKIEMDVLDKNNRIAVHNREHFEQQNVLALNLVSSPGSGKTTLLTQTLKQLAQRVPCAVIEGDQQTTNDADRIRETGVPAIQVNTGKGCHLDAQMVHDATHQLGLQDNSVLFIENVGNLVCPASFDLGEKHKVAILSVTEGEDKPLKYPHMFAAADLMIINKIDLVPHLNIDIQTCIESARRVNPNIEIIALSATTGEGMEAWLAWLESRLCA</sequence>
<evidence type="ECO:0000256" key="5">
    <source>
        <dbReference type="ARBA" id="ARBA00022801"/>
    </source>
</evidence>
<dbReference type="GO" id="GO:0051604">
    <property type="term" value="P:protein maturation"/>
    <property type="evidence" value="ECO:0007669"/>
    <property type="project" value="InterPro"/>
</dbReference>
<dbReference type="PANTHER" id="PTHR30134">
    <property type="entry name" value="HYDROGENASE PROTEIN ASSEMBLY PROTEIN, NICKEL CHAPERONE"/>
    <property type="match status" value="1"/>
</dbReference>
<evidence type="ECO:0000313" key="12">
    <source>
        <dbReference type="Proteomes" id="UP000503287"/>
    </source>
</evidence>
<feature type="region of interest" description="Disordered" evidence="9">
    <location>
        <begin position="19"/>
        <end position="56"/>
    </location>
</feature>
<dbReference type="CDD" id="cd05390">
    <property type="entry name" value="HypB"/>
    <property type="match status" value="1"/>
</dbReference>
<reference evidence="11 12" key="1">
    <citation type="submission" date="2020-01" db="EMBL/GenBank/DDBJ databases">
        <title>The genomic epidemiology of tigecycline resistance gene tet(X) variants in a swine farm in China.</title>
        <authorList>
            <person name="Peng K."/>
            <person name="Li R."/>
        </authorList>
    </citation>
    <scope>NUCLEOTIDE SEQUENCE [LARGE SCALE GENOMIC DNA]</scope>
    <source>
        <strain evidence="11 12">ZN3</strain>
    </source>
</reference>
<keyword evidence="3" id="KW-0479">Metal-binding</keyword>
<protein>
    <recommendedName>
        <fullName evidence="8">Hydrogenase maturation factor HypB</fullName>
    </recommendedName>
</protein>
<dbReference type="NCBIfam" id="TIGR00073">
    <property type="entry name" value="hypB"/>
    <property type="match status" value="1"/>
</dbReference>